<proteinExistence type="predicted"/>
<evidence type="ECO:0000256" key="1">
    <source>
        <dbReference type="SAM" id="MobiDB-lite"/>
    </source>
</evidence>
<name>A0ABD6CVI8_9EURY</name>
<evidence type="ECO:0000313" key="2">
    <source>
        <dbReference type="EMBL" id="MFD1632768.1"/>
    </source>
</evidence>
<feature type="compositionally biased region" description="Basic and acidic residues" evidence="1">
    <location>
        <begin position="80"/>
        <end position="130"/>
    </location>
</feature>
<dbReference type="EMBL" id="JBHUDL010000005">
    <property type="protein sequence ID" value="MFD1632768.1"/>
    <property type="molecule type" value="Genomic_DNA"/>
</dbReference>
<feature type="region of interest" description="Disordered" evidence="1">
    <location>
        <begin position="23"/>
        <end position="130"/>
    </location>
</feature>
<organism evidence="2 3">
    <name type="scientific">Haloplanus ruber</name>
    <dbReference type="NCBI Taxonomy" id="869892"/>
    <lineage>
        <taxon>Archaea</taxon>
        <taxon>Methanobacteriati</taxon>
        <taxon>Methanobacteriota</taxon>
        <taxon>Stenosarchaea group</taxon>
        <taxon>Halobacteria</taxon>
        <taxon>Halobacteriales</taxon>
        <taxon>Haloferacaceae</taxon>
        <taxon>Haloplanus</taxon>
    </lineage>
</organism>
<accession>A0ABD6CVI8</accession>
<gene>
    <name evidence="2" type="ORF">ACFSBJ_03285</name>
</gene>
<keyword evidence="3" id="KW-1185">Reference proteome</keyword>
<protein>
    <submittedName>
        <fullName evidence="2">Uncharacterized protein</fullName>
    </submittedName>
</protein>
<reference evidence="2 3" key="1">
    <citation type="journal article" date="2019" name="Int. J. Syst. Evol. Microbiol.">
        <title>The Global Catalogue of Microorganisms (GCM) 10K type strain sequencing project: providing services to taxonomists for standard genome sequencing and annotation.</title>
        <authorList>
            <consortium name="The Broad Institute Genomics Platform"/>
            <consortium name="The Broad Institute Genome Sequencing Center for Infectious Disease"/>
            <person name="Wu L."/>
            <person name="Ma J."/>
        </authorList>
    </citation>
    <scope>NUCLEOTIDE SEQUENCE [LARGE SCALE GENOMIC DNA]</scope>
    <source>
        <strain evidence="2 3">CGMCC 1.10594</strain>
    </source>
</reference>
<dbReference type="Proteomes" id="UP001597075">
    <property type="component" value="Unassembled WGS sequence"/>
</dbReference>
<sequence length="130" mass="15089">MAGTGNQGADNERTIRIVIEIGTLAGGAHRAETERLETADTEGHRTADRPRWHEKHQSRLPTEQRSTTDPTSRRRTRDKHPKEPVDQPRRDQGRRQTGDERDETRRREDEEHYRQATKNTDRRPTTDTGS</sequence>
<feature type="compositionally biased region" description="Basic and acidic residues" evidence="1">
    <location>
        <begin position="29"/>
        <end position="57"/>
    </location>
</feature>
<dbReference type="AlphaFoldDB" id="A0ABD6CVI8"/>
<dbReference type="RefSeq" id="WP_256406579.1">
    <property type="nucleotide sequence ID" value="NZ_CP187152.1"/>
</dbReference>
<comment type="caution">
    <text evidence="2">The sequence shown here is derived from an EMBL/GenBank/DDBJ whole genome shotgun (WGS) entry which is preliminary data.</text>
</comment>
<evidence type="ECO:0000313" key="3">
    <source>
        <dbReference type="Proteomes" id="UP001597075"/>
    </source>
</evidence>